<dbReference type="SUPFAM" id="SSF54292">
    <property type="entry name" value="2Fe-2S ferredoxin-like"/>
    <property type="match status" value="1"/>
</dbReference>
<reference evidence="12 13" key="1">
    <citation type="journal article" date="2021" name="Comput. Struct. Biotechnol. J.">
        <title>De novo genome assembly of the potent medicinal plant Rehmannia glutinosa using nanopore technology.</title>
        <authorList>
            <person name="Ma L."/>
            <person name="Dong C."/>
            <person name="Song C."/>
            <person name="Wang X."/>
            <person name="Zheng X."/>
            <person name="Niu Y."/>
            <person name="Chen S."/>
            <person name="Feng W."/>
        </authorList>
    </citation>
    <scope>NUCLEOTIDE SEQUENCE [LARGE SCALE GENOMIC DNA]</scope>
    <source>
        <strain evidence="12">DH-2019</strain>
    </source>
</reference>
<evidence type="ECO:0000256" key="5">
    <source>
        <dbReference type="ARBA" id="ARBA00022714"/>
    </source>
</evidence>
<keyword evidence="13" id="KW-1185">Reference proteome</keyword>
<dbReference type="PROSITE" id="PS00197">
    <property type="entry name" value="2FE2S_FER_1"/>
    <property type="match status" value="1"/>
</dbReference>
<evidence type="ECO:0000256" key="1">
    <source>
        <dbReference type="ARBA" id="ARBA00003532"/>
    </source>
</evidence>
<dbReference type="InterPro" id="IPR001041">
    <property type="entry name" value="2Fe-2S_ferredoxin-type"/>
</dbReference>
<protein>
    <recommendedName>
        <fullName evidence="10">Ferredoxin</fullName>
    </recommendedName>
</protein>
<keyword evidence="10" id="KW-0150">Chloroplast</keyword>
<dbReference type="Pfam" id="PF00111">
    <property type="entry name" value="Fer2"/>
    <property type="match status" value="1"/>
</dbReference>
<dbReference type="NCBIfam" id="TIGR02008">
    <property type="entry name" value="fdx_plant"/>
    <property type="match status" value="1"/>
</dbReference>
<dbReference type="InterPro" id="IPR006058">
    <property type="entry name" value="2Fe2S_fd_BS"/>
</dbReference>
<sequence>MELGPDQLKNNTWDLLIHRLPLGSIFKTLEDPDLIYQIIKNGLLLVNRSFTLPLKAPPSMKSSDFTRKSNSLGSVKSVSKAFGLKSCPSFRASAMVVYKVKLIGPEGEEQEIEAPDDQYILDAAENAGMELPYSCRAGSCSTCAGHMVSGSVDQSEGSFLTDEQMEKGYVLTCVSYPKSDCVIYTHKEEDLH</sequence>
<name>A0ABR0VL26_REHGL</name>
<evidence type="ECO:0000256" key="6">
    <source>
        <dbReference type="ARBA" id="ARBA00022723"/>
    </source>
</evidence>
<comment type="function">
    <text evidence="1 10">Ferredoxins are iron-sulfur proteins that transfer electrons in a wide variety of metabolic reactions.</text>
</comment>
<gene>
    <name evidence="12" type="ORF">DH2020_030331</name>
</gene>
<dbReference type="PANTHER" id="PTHR43112:SF30">
    <property type="entry name" value="FERREDOXIN-3, CHLOROPLASTIC"/>
    <property type="match status" value="1"/>
</dbReference>
<keyword evidence="4 10" id="KW-0813">Transport</keyword>
<evidence type="ECO:0000256" key="10">
    <source>
        <dbReference type="RuleBase" id="RU364001"/>
    </source>
</evidence>
<dbReference type="CDD" id="cd00207">
    <property type="entry name" value="fer2"/>
    <property type="match status" value="1"/>
</dbReference>
<evidence type="ECO:0000256" key="7">
    <source>
        <dbReference type="ARBA" id="ARBA00022982"/>
    </source>
</evidence>
<dbReference type="InterPro" id="IPR010241">
    <property type="entry name" value="Fd_pln"/>
</dbReference>
<keyword evidence="8 10" id="KW-0408">Iron</keyword>
<evidence type="ECO:0000313" key="12">
    <source>
        <dbReference type="EMBL" id="KAK6135913.1"/>
    </source>
</evidence>
<dbReference type="InterPro" id="IPR036010">
    <property type="entry name" value="2Fe-2S_ferredoxin-like_sf"/>
</dbReference>
<keyword evidence="10" id="KW-0934">Plastid</keyword>
<comment type="cofactor">
    <cofactor evidence="10">
        <name>[2Fe-2S] cluster</name>
        <dbReference type="ChEBI" id="CHEBI:190135"/>
    </cofactor>
    <text evidence="10">Binds 1 [2Fe-2S] cluster.</text>
</comment>
<keyword evidence="7 10" id="KW-0249">Electron transport</keyword>
<evidence type="ECO:0000259" key="11">
    <source>
        <dbReference type="PROSITE" id="PS51085"/>
    </source>
</evidence>
<comment type="subcellular location">
    <subcellularLocation>
        <location evidence="2 10">Plastid</location>
        <location evidence="2 10">Chloroplast</location>
    </subcellularLocation>
</comment>
<evidence type="ECO:0000256" key="8">
    <source>
        <dbReference type="ARBA" id="ARBA00023004"/>
    </source>
</evidence>
<dbReference type="PANTHER" id="PTHR43112">
    <property type="entry name" value="FERREDOXIN"/>
    <property type="match status" value="1"/>
</dbReference>
<feature type="domain" description="2Fe-2S ferredoxin-type" evidence="11">
    <location>
        <begin position="98"/>
        <end position="189"/>
    </location>
</feature>
<dbReference type="InterPro" id="IPR012675">
    <property type="entry name" value="Beta-grasp_dom_sf"/>
</dbReference>
<dbReference type="Proteomes" id="UP001318860">
    <property type="component" value="Unassembled WGS sequence"/>
</dbReference>
<evidence type="ECO:0000313" key="13">
    <source>
        <dbReference type="Proteomes" id="UP001318860"/>
    </source>
</evidence>
<evidence type="ECO:0000256" key="3">
    <source>
        <dbReference type="ARBA" id="ARBA00007874"/>
    </source>
</evidence>
<comment type="caution">
    <text evidence="12">The sequence shown here is derived from an EMBL/GenBank/DDBJ whole genome shotgun (WGS) entry which is preliminary data.</text>
</comment>
<keyword evidence="5 10" id="KW-0001">2Fe-2S</keyword>
<keyword evidence="6 10" id="KW-0479">Metal-binding</keyword>
<accession>A0ABR0VL26</accession>
<evidence type="ECO:0000256" key="9">
    <source>
        <dbReference type="ARBA" id="ARBA00023014"/>
    </source>
</evidence>
<organism evidence="12 13">
    <name type="scientific">Rehmannia glutinosa</name>
    <name type="common">Chinese foxglove</name>
    <dbReference type="NCBI Taxonomy" id="99300"/>
    <lineage>
        <taxon>Eukaryota</taxon>
        <taxon>Viridiplantae</taxon>
        <taxon>Streptophyta</taxon>
        <taxon>Embryophyta</taxon>
        <taxon>Tracheophyta</taxon>
        <taxon>Spermatophyta</taxon>
        <taxon>Magnoliopsida</taxon>
        <taxon>eudicotyledons</taxon>
        <taxon>Gunneridae</taxon>
        <taxon>Pentapetalae</taxon>
        <taxon>asterids</taxon>
        <taxon>lamiids</taxon>
        <taxon>Lamiales</taxon>
        <taxon>Orobanchaceae</taxon>
        <taxon>Rehmannieae</taxon>
        <taxon>Rehmannia</taxon>
    </lineage>
</organism>
<evidence type="ECO:0000256" key="4">
    <source>
        <dbReference type="ARBA" id="ARBA00022448"/>
    </source>
</evidence>
<evidence type="ECO:0000256" key="2">
    <source>
        <dbReference type="ARBA" id="ARBA00004229"/>
    </source>
</evidence>
<dbReference type="Gene3D" id="3.10.20.30">
    <property type="match status" value="1"/>
</dbReference>
<keyword evidence="9 10" id="KW-0411">Iron-sulfur</keyword>
<comment type="similarity">
    <text evidence="3 10">Belongs to the 2Fe2S plant-type ferredoxin family.</text>
</comment>
<dbReference type="EMBL" id="JABTTQ020001062">
    <property type="protein sequence ID" value="KAK6135913.1"/>
    <property type="molecule type" value="Genomic_DNA"/>
</dbReference>
<proteinExistence type="inferred from homology"/>
<dbReference type="PROSITE" id="PS51085">
    <property type="entry name" value="2FE2S_FER_2"/>
    <property type="match status" value="1"/>
</dbReference>